<sequence length="104" mass="12192">MSVVPDDSMLKKFCDYICDNYIDETSKFNPKMWASSSISSERTTNSCESFHLKCNIKFNKAHPNIFLFSLVLNFKIQTDTYIIIRGLDDTKISKNKIYEKKKYI</sequence>
<name>A0A2S2PNI1_SCHGA</name>
<protein>
    <recommendedName>
        <fullName evidence="2">MULE domain-containing protein</fullName>
    </recommendedName>
</protein>
<evidence type="ECO:0008006" key="2">
    <source>
        <dbReference type="Google" id="ProtNLM"/>
    </source>
</evidence>
<evidence type="ECO:0000313" key="1">
    <source>
        <dbReference type="EMBL" id="MBY30396.1"/>
    </source>
</evidence>
<proteinExistence type="predicted"/>
<reference evidence="1" key="1">
    <citation type="submission" date="2018-04" db="EMBL/GenBank/DDBJ databases">
        <title>Transcriptome of Schizaphis graminum biotype I.</title>
        <authorList>
            <person name="Scully E.D."/>
            <person name="Geib S.M."/>
            <person name="Palmer N.A."/>
            <person name="Koch K."/>
            <person name="Bradshaw J."/>
            <person name="Heng-Moss T."/>
            <person name="Sarath G."/>
        </authorList>
    </citation>
    <scope>NUCLEOTIDE SEQUENCE</scope>
</reference>
<accession>A0A2S2PNI1</accession>
<dbReference type="AlphaFoldDB" id="A0A2S2PNI1"/>
<gene>
    <name evidence="1" type="ORF">g.50048</name>
</gene>
<dbReference type="EMBL" id="GGMR01017777">
    <property type="protein sequence ID" value="MBY30396.1"/>
    <property type="molecule type" value="Transcribed_RNA"/>
</dbReference>
<organism evidence="1">
    <name type="scientific">Schizaphis graminum</name>
    <name type="common">Green bug aphid</name>
    <dbReference type="NCBI Taxonomy" id="13262"/>
    <lineage>
        <taxon>Eukaryota</taxon>
        <taxon>Metazoa</taxon>
        <taxon>Ecdysozoa</taxon>
        <taxon>Arthropoda</taxon>
        <taxon>Hexapoda</taxon>
        <taxon>Insecta</taxon>
        <taxon>Pterygota</taxon>
        <taxon>Neoptera</taxon>
        <taxon>Paraneoptera</taxon>
        <taxon>Hemiptera</taxon>
        <taxon>Sternorrhyncha</taxon>
        <taxon>Aphidomorpha</taxon>
        <taxon>Aphidoidea</taxon>
        <taxon>Aphididae</taxon>
        <taxon>Aphidini</taxon>
        <taxon>Schizaphis</taxon>
    </lineage>
</organism>